<evidence type="ECO:0000313" key="3">
    <source>
        <dbReference type="Proteomes" id="UP001150925"/>
    </source>
</evidence>
<accession>A0A9W8AQV7</accession>
<feature type="compositionally biased region" description="Low complexity" evidence="1">
    <location>
        <begin position="33"/>
        <end position="47"/>
    </location>
</feature>
<feature type="compositionally biased region" description="Polar residues" evidence="1">
    <location>
        <begin position="139"/>
        <end position="148"/>
    </location>
</feature>
<feature type="region of interest" description="Disordered" evidence="1">
    <location>
        <begin position="213"/>
        <end position="256"/>
    </location>
</feature>
<feature type="compositionally biased region" description="Acidic residues" evidence="1">
    <location>
        <begin position="245"/>
        <end position="256"/>
    </location>
</feature>
<feature type="compositionally biased region" description="Basic and acidic residues" evidence="1">
    <location>
        <begin position="52"/>
        <end position="68"/>
    </location>
</feature>
<comment type="caution">
    <text evidence="2">The sequence shown here is derived from an EMBL/GenBank/DDBJ whole genome shotgun (WGS) entry which is preliminary data.</text>
</comment>
<sequence length="266" mass="29934">MEGKRKLVSLLGDYASDSESDAEPAGNDSPLLPVTRIPSSVSTSTPSHPKRLKAEPSPKVESQPERHGPRSQKQLLSSQITDRPPLVNPNTTPAPYSSLQTGSLPEGFFDSQSTSRRTPLSTSSANQPLDSQAHRTIAQHKSSQGNEDQTLESDWEAFQRELQETERHNQTLNDADEVRDWIERQERELAYQQTYDAKADRLRHIYSDRKLLQSDARGPAIISQDRSPIPSQTSVEVSPHVEENSSSDEAEEENWEELLDWRARKL</sequence>
<feature type="compositionally biased region" description="Polar residues" evidence="1">
    <location>
        <begin position="88"/>
        <end position="103"/>
    </location>
</feature>
<keyword evidence="3" id="KW-1185">Reference proteome</keyword>
<dbReference type="OrthoDB" id="5658856at2759"/>
<feature type="compositionally biased region" description="Polar residues" evidence="1">
    <location>
        <begin position="71"/>
        <end position="81"/>
    </location>
</feature>
<proteinExistence type="predicted"/>
<feature type="region of interest" description="Disordered" evidence="1">
    <location>
        <begin position="15"/>
        <end position="175"/>
    </location>
</feature>
<dbReference type="EMBL" id="JANBPY010002273">
    <property type="protein sequence ID" value="KAJ1955714.1"/>
    <property type="molecule type" value="Genomic_DNA"/>
</dbReference>
<feature type="compositionally biased region" description="Basic and acidic residues" evidence="1">
    <location>
        <begin position="157"/>
        <end position="169"/>
    </location>
</feature>
<reference evidence="2" key="1">
    <citation type="submission" date="2022-07" db="EMBL/GenBank/DDBJ databases">
        <title>Phylogenomic reconstructions and comparative analyses of Kickxellomycotina fungi.</title>
        <authorList>
            <person name="Reynolds N.K."/>
            <person name="Stajich J.E."/>
            <person name="Barry K."/>
            <person name="Grigoriev I.V."/>
            <person name="Crous P."/>
            <person name="Smith M.E."/>
        </authorList>
    </citation>
    <scope>NUCLEOTIDE SEQUENCE</scope>
    <source>
        <strain evidence="2">RSA 1196</strain>
    </source>
</reference>
<name>A0A9W8AQV7_9FUNG</name>
<organism evidence="2 3">
    <name type="scientific">Dispira parvispora</name>
    <dbReference type="NCBI Taxonomy" id="1520584"/>
    <lineage>
        <taxon>Eukaryota</taxon>
        <taxon>Fungi</taxon>
        <taxon>Fungi incertae sedis</taxon>
        <taxon>Zoopagomycota</taxon>
        <taxon>Kickxellomycotina</taxon>
        <taxon>Dimargaritomycetes</taxon>
        <taxon>Dimargaritales</taxon>
        <taxon>Dimargaritaceae</taxon>
        <taxon>Dispira</taxon>
    </lineage>
</organism>
<dbReference type="AlphaFoldDB" id="A0A9W8AQV7"/>
<evidence type="ECO:0000313" key="2">
    <source>
        <dbReference type="EMBL" id="KAJ1955714.1"/>
    </source>
</evidence>
<protein>
    <submittedName>
        <fullName evidence="2">Uncharacterized protein</fullName>
    </submittedName>
</protein>
<dbReference type="Proteomes" id="UP001150925">
    <property type="component" value="Unassembled WGS sequence"/>
</dbReference>
<gene>
    <name evidence="2" type="ORF">IWQ62_005470</name>
</gene>
<evidence type="ECO:0000256" key="1">
    <source>
        <dbReference type="SAM" id="MobiDB-lite"/>
    </source>
</evidence>
<feature type="compositionally biased region" description="Polar residues" evidence="1">
    <location>
        <begin position="224"/>
        <end position="236"/>
    </location>
</feature>
<feature type="compositionally biased region" description="Low complexity" evidence="1">
    <location>
        <begin position="111"/>
        <end position="124"/>
    </location>
</feature>